<dbReference type="EMBL" id="LCNT01000001">
    <property type="protein sequence ID" value="KKU61830.1"/>
    <property type="molecule type" value="Genomic_DNA"/>
</dbReference>
<dbReference type="PROSITE" id="PS01091">
    <property type="entry name" value="TATD_3"/>
    <property type="match status" value="1"/>
</dbReference>
<feature type="binding site" evidence="3">
    <location>
        <position position="227"/>
    </location>
    <ligand>
        <name>a divalent metal cation</name>
        <dbReference type="ChEBI" id="CHEBI:60240"/>
        <label>1</label>
    </ligand>
</feature>
<keyword evidence="2 4" id="KW-0378">Hydrolase</keyword>
<dbReference type="PANTHER" id="PTHR46124:SF2">
    <property type="entry name" value="D-AMINOACYL-TRNA DEACYLASE"/>
    <property type="match status" value="1"/>
</dbReference>
<proteinExistence type="predicted"/>
<dbReference type="CDD" id="cd01310">
    <property type="entry name" value="TatD_DNAse"/>
    <property type="match status" value="1"/>
</dbReference>
<name>A0A0G1UVT3_9BACT</name>
<feature type="binding site" evidence="3">
    <location>
        <position position="101"/>
    </location>
    <ligand>
        <name>a divalent metal cation</name>
        <dbReference type="ChEBI" id="CHEBI:60240"/>
        <label>1</label>
    </ligand>
</feature>
<dbReference type="PIRSF" id="PIRSF005902">
    <property type="entry name" value="DNase_TatD"/>
    <property type="match status" value="1"/>
</dbReference>
<dbReference type="GO" id="GO:0005829">
    <property type="term" value="C:cytosol"/>
    <property type="evidence" value="ECO:0007669"/>
    <property type="project" value="TreeGrafter"/>
</dbReference>
<dbReference type="AlphaFoldDB" id="A0A0G1UVT3"/>
<feature type="binding site" evidence="3">
    <location>
        <position position="151"/>
    </location>
    <ligand>
        <name>a divalent metal cation</name>
        <dbReference type="ChEBI" id="CHEBI:60240"/>
        <label>2</label>
    </ligand>
</feature>
<dbReference type="SUPFAM" id="SSF51556">
    <property type="entry name" value="Metallo-dependent hydrolases"/>
    <property type="match status" value="1"/>
</dbReference>
<dbReference type="PROSITE" id="PS01137">
    <property type="entry name" value="TATD_1"/>
    <property type="match status" value="1"/>
</dbReference>
<dbReference type="InterPro" id="IPR032466">
    <property type="entry name" value="Metal_Hydrolase"/>
</dbReference>
<dbReference type="GO" id="GO:0016788">
    <property type="term" value="F:hydrolase activity, acting on ester bonds"/>
    <property type="evidence" value="ECO:0007669"/>
    <property type="project" value="InterPro"/>
</dbReference>
<dbReference type="PATRIC" id="fig|1618371.3.peg.44"/>
<feature type="binding site" evidence="3">
    <location>
        <position position="6"/>
    </location>
    <ligand>
        <name>a divalent metal cation</name>
        <dbReference type="ChEBI" id="CHEBI:60240"/>
        <label>1</label>
    </ligand>
</feature>
<evidence type="ECO:0000313" key="4">
    <source>
        <dbReference type="EMBL" id="KKU61830.1"/>
    </source>
</evidence>
<evidence type="ECO:0000256" key="3">
    <source>
        <dbReference type="PIRSR" id="PIRSR005902-1"/>
    </source>
</evidence>
<comment type="caution">
    <text evidence="4">The sequence shown here is derived from an EMBL/GenBank/DDBJ whole genome shotgun (WGS) entry which is preliminary data.</text>
</comment>
<dbReference type="Proteomes" id="UP000033860">
    <property type="component" value="Unassembled WGS sequence"/>
</dbReference>
<evidence type="ECO:0000256" key="1">
    <source>
        <dbReference type="ARBA" id="ARBA00022723"/>
    </source>
</evidence>
<dbReference type="Pfam" id="PF01026">
    <property type="entry name" value="TatD_DNase"/>
    <property type="match status" value="1"/>
</dbReference>
<dbReference type="InterPro" id="IPR018228">
    <property type="entry name" value="DNase_TatD-rel_CS"/>
</dbReference>
<evidence type="ECO:0000256" key="2">
    <source>
        <dbReference type="ARBA" id="ARBA00022801"/>
    </source>
</evidence>
<dbReference type="GO" id="GO:0004536">
    <property type="term" value="F:DNA nuclease activity"/>
    <property type="evidence" value="ECO:0007669"/>
    <property type="project" value="InterPro"/>
</dbReference>
<protein>
    <submittedName>
        <fullName evidence="4">Metal-dependent DNA hydrolase of TatD family</fullName>
    </submittedName>
</protein>
<sequence>MLVDTHNHLNFEAFDKDWEAAVNRASEAGVGKMIVVGTDIDTSLKAIAMAKQRKTLWATVGFHPHHVKALIKLPYARVQLAQITDQLKKMARGKQVVAVGECGLDYHTYQNSRHKHPDNGRDWEKLKDLQKQIFGMQIELARELKLPLVIHNREADMEVLDAIDHFCKKDGNVPRGVLHCISGSSEFLEKGLNMGFYIGVDGNVTYDGKVKALAKKIPLERLVVETDSPYLAPKPRRRLRNEPANVKIVAEFLAKLKNISREKLEQATTKNAERLFNLH</sequence>
<gene>
    <name evidence="4" type="ORF">UX85_C0001G0044</name>
</gene>
<evidence type="ECO:0000313" key="5">
    <source>
        <dbReference type="Proteomes" id="UP000033860"/>
    </source>
</evidence>
<feature type="binding site" evidence="3">
    <location>
        <position position="179"/>
    </location>
    <ligand>
        <name>a divalent metal cation</name>
        <dbReference type="ChEBI" id="CHEBI:60240"/>
        <label>2</label>
    </ligand>
</feature>
<organism evidence="4 5">
    <name type="scientific">Candidatus Beckwithbacteria bacterium GW2011_GWB1_47_15</name>
    <dbReference type="NCBI Taxonomy" id="1618371"/>
    <lineage>
        <taxon>Bacteria</taxon>
        <taxon>Candidatus Beckwithiibacteriota</taxon>
    </lineage>
</organism>
<dbReference type="GO" id="GO:0046872">
    <property type="term" value="F:metal ion binding"/>
    <property type="evidence" value="ECO:0007669"/>
    <property type="project" value="UniProtKB-KW"/>
</dbReference>
<dbReference type="PANTHER" id="PTHR46124">
    <property type="entry name" value="D-AMINOACYL-TRNA DEACYLASE"/>
    <property type="match status" value="1"/>
</dbReference>
<keyword evidence="1 3" id="KW-0479">Metal-binding</keyword>
<dbReference type="InterPro" id="IPR001130">
    <property type="entry name" value="TatD-like"/>
</dbReference>
<accession>A0A0G1UVT3</accession>
<dbReference type="FunFam" id="3.20.20.140:FF:000005">
    <property type="entry name" value="TatD family hydrolase"/>
    <property type="match status" value="1"/>
</dbReference>
<dbReference type="NCBIfam" id="TIGR00010">
    <property type="entry name" value="YchF/TatD family DNA exonuclease"/>
    <property type="match status" value="1"/>
</dbReference>
<feature type="binding site" evidence="3">
    <location>
        <position position="8"/>
    </location>
    <ligand>
        <name>a divalent metal cation</name>
        <dbReference type="ChEBI" id="CHEBI:60240"/>
        <label>1</label>
    </ligand>
</feature>
<dbReference type="Gene3D" id="3.20.20.140">
    <property type="entry name" value="Metal-dependent hydrolases"/>
    <property type="match status" value="1"/>
</dbReference>
<dbReference type="InterPro" id="IPR015991">
    <property type="entry name" value="TatD/YcfH-like"/>
</dbReference>
<reference evidence="4 5" key="1">
    <citation type="journal article" date="2015" name="Nature">
        <title>rRNA introns, odd ribosomes, and small enigmatic genomes across a large radiation of phyla.</title>
        <authorList>
            <person name="Brown C.T."/>
            <person name="Hug L.A."/>
            <person name="Thomas B.C."/>
            <person name="Sharon I."/>
            <person name="Castelle C.J."/>
            <person name="Singh A."/>
            <person name="Wilkins M.J."/>
            <person name="Williams K.H."/>
            <person name="Banfield J.F."/>
        </authorList>
    </citation>
    <scope>NUCLEOTIDE SEQUENCE [LARGE SCALE GENOMIC DNA]</scope>
</reference>